<dbReference type="Proteomes" id="UP001152759">
    <property type="component" value="Chromosome 2"/>
</dbReference>
<evidence type="ECO:0000256" key="1">
    <source>
        <dbReference type="ARBA" id="ARBA00011764"/>
    </source>
</evidence>
<reference evidence="8" key="1">
    <citation type="submission" date="2021-12" db="EMBL/GenBank/DDBJ databases">
        <authorList>
            <person name="King R."/>
        </authorList>
    </citation>
    <scope>NUCLEOTIDE SEQUENCE</scope>
</reference>
<organism evidence="8 9">
    <name type="scientific">Bemisia tabaci</name>
    <name type="common">Sweetpotato whitefly</name>
    <name type="synonym">Aleurodes tabaci</name>
    <dbReference type="NCBI Taxonomy" id="7038"/>
    <lineage>
        <taxon>Eukaryota</taxon>
        <taxon>Metazoa</taxon>
        <taxon>Ecdysozoa</taxon>
        <taxon>Arthropoda</taxon>
        <taxon>Hexapoda</taxon>
        <taxon>Insecta</taxon>
        <taxon>Pterygota</taxon>
        <taxon>Neoptera</taxon>
        <taxon>Paraneoptera</taxon>
        <taxon>Hemiptera</taxon>
        <taxon>Sternorrhyncha</taxon>
        <taxon>Aleyrodoidea</taxon>
        <taxon>Aleyrodidae</taxon>
        <taxon>Aleyrodinae</taxon>
        <taxon>Bemisia</taxon>
    </lineage>
</organism>
<evidence type="ECO:0000256" key="3">
    <source>
        <dbReference type="ARBA" id="ARBA00023015"/>
    </source>
</evidence>
<name>A0A9P0CDT3_BEMTA</name>
<proteinExistence type="predicted"/>
<feature type="domain" description="Myb/SANT-like DNA-binding" evidence="7">
    <location>
        <begin position="14"/>
        <end position="91"/>
    </location>
</feature>
<evidence type="ECO:0000313" key="8">
    <source>
        <dbReference type="EMBL" id="CAH0765082.1"/>
    </source>
</evidence>
<evidence type="ECO:0000256" key="6">
    <source>
        <dbReference type="SAM" id="Coils"/>
    </source>
</evidence>
<dbReference type="Pfam" id="PF13873">
    <property type="entry name" value="Myb_DNA-bind_5"/>
    <property type="match status" value="1"/>
</dbReference>
<evidence type="ECO:0000256" key="4">
    <source>
        <dbReference type="ARBA" id="ARBA00023163"/>
    </source>
</evidence>
<keyword evidence="4" id="KW-0804">Transcription</keyword>
<evidence type="ECO:0000313" key="9">
    <source>
        <dbReference type="Proteomes" id="UP001152759"/>
    </source>
</evidence>
<evidence type="ECO:0000256" key="2">
    <source>
        <dbReference type="ARBA" id="ARBA00016807"/>
    </source>
</evidence>
<evidence type="ECO:0000256" key="5">
    <source>
        <dbReference type="ARBA" id="ARBA00025466"/>
    </source>
</evidence>
<protein>
    <recommendedName>
        <fullName evidence="2">Regulatory protein zeste</fullName>
    </recommendedName>
</protein>
<keyword evidence="3" id="KW-0805">Transcription regulation</keyword>
<accession>A0A9P0CDT3</accession>
<comment type="function">
    <text evidence="5">Involved in transvection phenomena (= synapsis-dependent gene expression), where the synaptic pairing of chromosomes carrying genes with which zeste interacts influences the expression of these genes. Zeste binds to DNA and stimulates transcription from a nearby promoter.</text>
</comment>
<dbReference type="AlphaFoldDB" id="A0A9P0CDT3"/>
<comment type="subunit">
    <text evidence="1">Self-associates forming complexes of several hundred monomers.</text>
</comment>
<dbReference type="EMBL" id="OU963863">
    <property type="protein sequence ID" value="CAH0765082.1"/>
    <property type="molecule type" value="Genomic_DNA"/>
</dbReference>
<sequence>MDQRTINQCLKGKRTDNFTSEEKCIFIDLLVNKYKSLHEDRSQNKENNIMKRETWKALLRDFHERVGNSRRTLTQMKTLYENIKHRIKKCVDKGVFEIDWEPVNESGTFKIPIQLFEKIRLLYEQKTSSASASAQPGDAANADADADTDALAEFQVVADETGDKEDLDEELEATALEGYPNFAVLNCPKPSGAASQWSNLKVDDNEVNLDTLGQDSIAPPKKKPKIDSIMESASLPSFMQSASLPSEFLSTTEEFRRLAKVRAGAAAAELKLELQQNRQRHIAELRVLELKAKAQQAKIEYYNLLKQRLISQTD</sequence>
<evidence type="ECO:0000259" key="7">
    <source>
        <dbReference type="Pfam" id="PF13873"/>
    </source>
</evidence>
<dbReference type="InterPro" id="IPR028002">
    <property type="entry name" value="Myb_DNA-bind_5"/>
</dbReference>
<gene>
    <name evidence="8" type="ORF">BEMITA_LOCUS3355</name>
</gene>
<feature type="coiled-coil region" evidence="6">
    <location>
        <begin position="271"/>
        <end position="300"/>
    </location>
</feature>
<keyword evidence="9" id="KW-1185">Reference proteome</keyword>
<keyword evidence="6" id="KW-0175">Coiled coil</keyword>